<dbReference type="eggNOG" id="KOG1550">
    <property type="taxonomic scope" value="Eukaryota"/>
</dbReference>
<dbReference type="VEuPathDB" id="FungiDB:SPPG_00182"/>
<feature type="compositionally biased region" description="Pro residues" evidence="2">
    <location>
        <begin position="309"/>
        <end position="325"/>
    </location>
</feature>
<proteinExistence type="predicted"/>
<dbReference type="InterPro" id="IPR011990">
    <property type="entry name" value="TPR-like_helical_dom_sf"/>
</dbReference>
<sequence length="739" mass="80724">MEKPLPAPPLITTTAAVQVERPVIKQRVTSLPSGGLVAISQPENDNPLPPPSPGLSHSSLQSLSDDDAVSSEEDDIAHMPIGSQGELQDGSSQEELNGVEDKEILNEEPTSDAHELMPAGEVTEDPRSDTGDSETARDVLPGVPPPDHVPSHAADPTAPRPPVRMYRPLPIPPDARPMNPHMHAPGAHPMTTFPPHQQAMNAPSPVAHPFSPGQHPGFYPSGRPLPPPPLGWHGSHPHAYSPRPYPHQPHFGRPSGFPAPPGPHMHFHHPHDSARPIHHGQHTGRPFHHHHDTSRPLQHPQDAAFRHPQVPPQAPSLRAPSPPSDSVPRSSFEDNEDTSTLSSSLSGLDVSSNVSGTDSENAPRPTFRKLTLKRQKEANRASVMKVSFDQTIAMYRENALKSGDSRLKYEFAKFCIEESAKLTDSKSKEMIMDEAFALLKELSKSGNPDAMYTLGQAYLDDQKYALAHAQLVQAAKRSHAGACYLVAKCSEKGLGTKKSNRVSLDFYNKAAQAGFKPALYRLGMIELRGELGIKRDVRKAVMWLKRGAAVADKEHPQPLFQLALIFEAGVPPHIQQDEGYARGLLIEAAGLDYAPAQYKLGCCYEFARVGCPRDLREAIYWYRKAAENGDTDAAFALAGWYLQGCEGVLEQNDHEAYSWTYKAALKDHAKAQYAIGYFCETGIGCTQNMEKAVRWYRLSARLGDERALAKVGHEAPSATSSVSSATKEGKGLFGFLGKK</sequence>
<dbReference type="Pfam" id="PF08238">
    <property type="entry name" value="Sel1"/>
    <property type="match status" value="5"/>
</dbReference>
<dbReference type="GeneID" id="27683928"/>
<evidence type="ECO:0000256" key="1">
    <source>
        <dbReference type="ARBA" id="ARBA00022737"/>
    </source>
</evidence>
<accession>A0A0L0HTL4</accession>
<feature type="compositionally biased region" description="Acidic residues" evidence="2">
    <location>
        <begin position="64"/>
        <end position="75"/>
    </location>
</feature>
<evidence type="ECO:0000256" key="2">
    <source>
        <dbReference type="SAM" id="MobiDB-lite"/>
    </source>
</evidence>
<dbReference type="OMA" id="KWMKRAT"/>
<evidence type="ECO:0000313" key="3">
    <source>
        <dbReference type="EMBL" id="KND04453.1"/>
    </source>
</evidence>
<dbReference type="SMART" id="SM00671">
    <property type="entry name" value="SEL1"/>
    <property type="match status" value="7"/>
</dbReference>
<dbReference type="OrthoDB" id="272077at2759"/>
<feature type="compositionally biased region" description="Basic and acidic residues" evidence="2">
    <location>
        <begin position="99"/>
        <end position="115"/>
    </location>
</feature>
<feature type="compositionally biased region" description="Low complexity" evidence="2">
    <location>
        <begin position="338"/>
        <end position="356"/>
    </location>
</feature>
<feature type="compositionally biased region" description="Basic and acidic residues" evidence="2">
    <location>
        <begin position="124"/>
        <end position="137"/>
    </location>
</feature>
<dbReference type="InterPro" id="IPR051726">
    <property type="entry name" value="Chitin_Synth_Reg"/>
</dbReference>
<keyword evidence="4" id="KW-1185">Reference proteome</keyword>
<dbReference type="STRING" id="645134.A0A0L0HTL4"/>
<feature type="compositionally biased region" description="Low complexity" evidence="2">
    <location>
        <begin position="54"/>
        <end position="63"/>
    </location>
</feature>
<dbReference type="EMBL" id="KQ257450">
    <property type="protein sequence ID" value="KND04453.1"/>
    <property type="molecule type" value="Genomic_DNA"/>
</dbReference>
<feature type="compositionally biased region" description="Basic residues" evidence="2">
    <location>
        <begin position="276"/>
        <end position="292"/>
    </location>
</feature>
<reference evidence="3 4" key="1">
    <citation type="submission" date="2009-08" db="EMBL/GenBank/DDBJ databases">
        <title>The Genome Sequence of Spizellomyces punctatus strain DAOM BR117.</title>
        <authorList>
            <consortium name="The Broad Institute Genome Sequencing Platform"/>
            <person name="Russ C."/>
            <person name="Cuomo C."/>
            <person name="Shea T."/>
            <person name="Young S.K."/>
            <person name="Zeng Q."/>
            <person name="Koehrsen M."/>
            <person name="Haas B."/>
            <person name="Borodovsky M."/>
            <person name="Guigo R."/>
            <person name="Alvarado L."/>
            <person name="Berlin A."/>
            <person name="Bochicchio J."/>
            <person name="Borenstein D."/>
            <person name="Chapman S."/>
            <person name="Chen Z."/>
            <person name="Engels R."/>
            <person name="Freedman E."/>
            <person name="Gellesch M."/>
            <person name="Goldberg J."/>
            <person name="Griggs A."/>
            <person name="Gujja S."/>
            <person name="Heiman D."/>
            <person name="Hepburn T."/>
            <person name="Howarth C."/>
            <person name="Jen D."/>
            <person name="Larson L."/>
            <person name="Lewis B."/>
            <person name="Mehta T."/>
            <person name="Park D."/>
            <person name="Pearson M."/>
            <person name="Roberts A."/>
            <person name="Saif S."/>
            <person name="Shenoy N."/>
            <person name="Sisk P."/>
            <person name="Stolte C."/>
            <person name="Sykes S."/>
            <person name="Thomson T."/>
            <person name="Walk T."/>
            <person name="White J."/>
            <person name="Yandava C."/>
            <person name="Burger G."/>
            <person name="Gray M.W."/>
            <person name="Holland P.W.H."/>
            <person name="King N."/>
            <person name="Lang F.B.F."/>
            <person name="Roger A.J."/>
            <person name="Ruiz-Trillo I."/>
            <person name="Lander E."/>
            <person name="Nusbaum C."/>
        </authorList>
    </citation>
    <scope>NUCLEOTIDE SEQUENCE [LARGE SCALE GENOMIC DNA]</scope>
    <source>
        <strain evidence="3 4">DAOM BR117</strain>
    </source>
</reference>
<dbReference type="InParanoid" id="A0A0L0HTL4"/>
<protein>
    <submittedName>
        <fullName evidence="3">Uncharacterized protein</fullName>
    </submittedName>
</protein>
<feature type="region of interest" description="Disordered" evidence="2">
    <location>
        <begin position="35"/>
        <end position="368"/>
    </location>
</feature>
<evidence type="ECO:0000313" key="4">
    <source>
        <dbReference type="Proteomes" id="UP000053201"/>
    </source>
</evidence>
<dbReference type="SUPFAM" id="SSF81901">
    <property type="entry name" value="HCP-like"/>
    <property type="match status" value="1"/>
</dbReference>
<dbReference type="PANTHER" id="PTHR46430:SF3">
    <property type="entry name" value="ACTIVATOR OF C KINASE PROTEIN 1"/>
    <property type="match status" value="1"/>
</dbReference>
<dbReference type="PANTHER" id="PTHR46430">
    <property type="entry name" value="PROTEIN SKT5-RELATED"/>
    <property type="match status" value="1"/>
</dbReference>
<name>A0A0L0HTL4_SPIPD</name>
<dbReference type="AlphaFoldDB" id="A0A0L0HTL4"/>
<dbReference type="Proteomes" id="UP000053201">
    <property type="component" value="Unassembled WGS sequence"/>
</dbReference>
<dbReference type="InterPro" id="IPR006597">
    <property type="entry name" value="Sel1-like"/>
</dbReference>
<keyword evidence="1" id="KW-0677">Repeat</keyword>
<feature type="compositionally biased region" description="Polar residues" evidence="2">
    <location>
        <begin position="85"/>
        <end position="95"/>
    </location>
</feature>
<organism evidence="3 4">
    <name type="scientific">Spizellomyces punctatus (strain DAOM BR117)</name>
    <dbReference type="NCBI Taxonomy" id="645134"/>
    <lineage>
        <taxon>Eukaryota</taxon>
        <taxon>Fungi</taxon>
        <taxon>Fungi incertae sedis</taxon>
        <taxon>Chytridiomycota</taxon>
        <taxon>Chytridiomycota incertae sedis</taxon>
        <taxon>Chytridiomycetes</taxon>
        <taxon>Spizellomycetales</taxon>
        <taxon>Spizellomycetaceae</taxon>
        <taxon>Spizellomyces</taxon>
    </lineage>
</organism>
<gene>
    <name evidence="3" type="ORF">SPPG_00182</name>
</gene>
<dbReference type="Gene3D" id="1.25.40.10">
    <property type="entry name" value="Tetratricopeptide repeat domain"/>
    <property type="match status" value="2"/>
</dbReference>
<dbReference type="RefSeq" id="XP_016612492.1">
    <property type="nucleotide sequence ID" value="XM_016748515.1"/>
</dbReference>